<keyword evidence="3" id="KW-0472">Membrane</keyword>
<dbReference type="AlphaFoldDB" id="B8CBK4"/>
<evidence type="ECO:0000313" key="6">
    <source>
        <dbReference type="EMBL" id="EED89143.1"/>
    </source>
</evidence>
<reference evidence="6 7" key="1">
    <citation type="journal article" date="2004" name="Science">
        <title>The genome of the diatom Thalassiosira pseudonana: ecology, evolution, and metabolism.</title>
        <authorList>
            <person name="Armbrust E.V."/>
            <person name="Berges J.A."/>
            <person name="Bowler C."/>
            <person name="Green B.R."/>
            <person name="Martinez D."/>
            <person name="Putnam N.H."/>
            <person name="Zhou S."/>
            <person name="Allen A.E."/>
            <person name="Apt K.E."/>
            <person name="Bechner M."/>
            <person name="Brzezinski M.A."/>
            <person name="Chaal B.K."/>
            <person name="Chiovitti A."/>
            <person name="Davis A.K."/>
            <person name="Demarest M.S."/>
            <person name="Detter J.C."/>
            <person name="Glavina T."/>
            <person name="Goodstein D."/>
            <person name="Hadi M.Z."/>
            <person name="Hellsten U."/>
            <person name="Hildebrand M."/>
            <person name="Jenkins B.D."/>
            <person name="Jurka J."/>
            <person name="Kapitonov V.V."/>
            <person name="Kroger N."/>
            <person name="Lau W.W."/>
            <person name="Lane T.W."/>
            <person name="Larimer F.W."/>
            <person name="Lippmeier J.C."/>
            <person name="Lucas S."/>
            <person name="Medina M."/>
            <person name="Montsant A."/>
            <person name="Obornik M."/>
            <person name="Parker M.S."/>
            <person name="Palenik B."/>
            <person name="Pazour G.J."/>
            <person name="Richardson P.M."/>
            <person name="Rynearson T.A."/>
            <person name="Saito M.A."/>
            <person name="Schwartz D.C."/>
            <person name="Thamatrakoln K."/>
            <person name="Valentin K."/>
            <person name="Vardi A."/>
            <person name="Wilkerson F.P."/>
            <person name="Rokhsar D.S."/>
        </authorList>
    </citation>
    <scope>NUCLEOTIDE SEQUENCE [LARGE SCALE GENOMIC DNA]</scope>
    <source>
        <strain evidence="6 7">CCMP1335</strain>
    </source>
</reference>
<keyword evidence="3" id="KW-1133">Transmembrane helix</keyword>
<evidence type="ECO:0000313" key="7">
    <source>
        <dbReference type="Proteomes" id="UP000001449"/>
    </source>
</evidence>
<feature type="chain" id="PRO_5002869263" description="Plastid lipid-associated protein/fibrillin conserved domain-containing protein" evidence="4">
    <location>
        <begin position="24"/>
        <end position="313"/>
    </location>
</feature>
<feature type="domain" description="Plastid lipid-associated protein/fibrillin conserved" evidence="5">
    <location>
        <begin position="115"/>
        <end position="299"/>
    </location>
</feature>
<reference evidence="6 7" key="2">
    <citation type="journal article" date="2008" name="Nature">
        <title>The Phaeodactylum genome reveals the evolutionary history of diatom genomes.</title>
        <authorList>
            <person name="Bowler C."/>
            <person name="Allen A.E."/>
            <person name="Badger J.H."/>
            <person name="Grimwood J."/>
            <person name="Jabbari K."/>
            <person name="Kuo A."/>
            <person name="Maheswari U."/>
            <person name="Martens C."/>
            <person name="Maumus F."/>
            <person name="Otillar R.P."/>
            <person name="Rayko E."/>
            <person name="Salamov A."/>
            <person name="Vandepoele K."/>
            <person name="Beszteri B."/>
            <person name="Gruber A."/>
            <person name="Heijde M."/>
            <person name="Katinka M."/>
            <person name="Mock T."/>
            <person name="Valentin K."/>
            <person name="Verret F."/>
            <person name="Berges J.A."/>
            <person name="Brownlee C."/>
            <person name="Cadoret J.P."/>
            <person name="Chiovitti A."/>
            <person name="Choi C.J."/>
            <person name="Coesel S."/>
            <person name="De Martino A."/>
            <person name="Detter J.C."/>
            <person name="Durkin C."/>
            <person name="Falciatore A."/>
            <person name="Fournet J."/>
            <person name="Haruta M."/>
            <person name="Huysman M.J."/>
            <person name="Jenkins B.D."/>
            <person name="Jiroutova K."/>
            <person name="Jorgensen R.E."/>
            <person name="Joubert Y."/>
            <person name="Kaplan A."/>
            <person name="Kroger N."/>
            <person name="Kroth P.G."/>
            <person name="La Roche J."/>
            <person name="Lindquist E."/>
            <person name="Lommer M."/>
            <person name="Martin-Jezequel V."/>
            <person name="Lopez P.J."/>
            <person name="Lucas S."/>
            <person name="Mangogna M."/>
            <person name="McGinnis K."/>
            <person name="Medlin L.K."/>
            <person name="Montsant A."/>
            <person name="Oudot-Le Secq M.P."/>
            <person name="Napoli C."/>
            <person name="Obornik M."/>
            <person name="Parker M.S."/>
            <person name="Petit J.L."/>
            <person name="Porcel B.M."/>
            <person name="Poulsen N."/>
            <person name="Robison M."/>
            <person name="Rychlewski L."/>
            <person name="Rynearson T.A."/>
            <person name="Schmutz J."/>
            <person name="Shapiro H."/>
            <person name="Siaut M."/>
            <person name="Stanley M."/>
            <person name="Sussman M.R."/>
            <person name="Taylor A.R."/>
            <person name="Vardi A."/>
            <person name="von Dassow P."/>
            <person name="Vyverman W."/>
            <person name="Willis A."/>
            <person name="Wyrwicz L.S."/>
            <person name="Rokhsar D.S."/>
            <person name="Weissenbach J."/>
            <person name="Armbrust E.V."/>
            <person name="Green B.R."/>
            <person name="Van de Peer Y."/>
            <person name="Grigoriev I.V."/>
        </authorList>
    </citation>
    <scope>NUCLEOTIDE SEQUENCE [LARGE SCALE GENOMIC DNA]</scope>
    <source>
        <strain evidence="6 7">CCMP1335</strain>
    </source>
</reference>
<dbReference type="GeneID" id="7447844"/>
<evidence type="ECO:0000256" key="2">
    <source>
        <dbReference type="ARBA" id="ARBA00022640"/>
    </source>
</evidence>
<protein>
    <recommendedName>
        <fullName evidence="5">Plastid lipid-associated protein/fibrillin conserved domain-containing protein</fullName>
    </recommendedName>
</protein>
<keyword evidence="3" id="KW-0812">Transmembrane</keyword>
<keyword evidence="2" id="KW-0934">Plastid</keyword>
<dbReference type="InterPro" id="IPR006843">
    <property type="entry name" value="PAP/fibrillin_dom"/>
</dbReference>
<dbReference type="OMA" id="NIFIQAK"/>
<feature type="signal peptide" evidence="4">
    <location>
        <begin position="1"/>
        <end position="23"/>
    </location>
</feature>
<evidence type="ECO:0000259" key="5">
    <source>
        <dbReference type="Pfam" id="PF04755"/>
    </source>
</evidence>
<comment type="subcellular location">
    <subcellularLocation>
        <location evidence="1">Plastid</location>
    </subcellularLocation>
</comment>
<organism evidence="6 7">
    <name type="scientific">Thalassiosira pseudonana</name>
    <name type="common">Marine diatom</name>
    <name type="synonym">Cyclotella nana</name>
    <dbReference type="NCBI Taxonomy" id="35128"/>
    <lineage>
        <taxon>Eukaryota</taxon>
        <taxon>Sar</taxon>
        <taxon>Stramenopiles</taxon>
        <taxon>Ochrophyta</taxon>
        <taxon>Bacillariophyta</taxon>
        <taxon>Coscinodiscophyceae</taxon>
        <taxon>Thalassiosirophycidae</taxon>
        <taxon>Thalassiosirales</taxon>
        <taxon>Thalassiosiraceae</taxon>
        <taxon>Thalassiosira</taxon>
    </lineage>
</organism>
<dbReference type="GO" id="GO:0009535">
    <property type="term" value="C:chloroplast thylakoid membrane"/>
    <property type="evidence" value="ECO:0000318"/>
    <property type="project" value="GO_Central"/>
</dbReference>
<proteinExistence type="predicted"/>
<dbReference type="InterPro" id="IPR039633">
    <property type="entry name" value="PAP"/>
</dbReference>
<evidence type="ECO:0000256" key="1">
    <source>
        <dbReference type="ARBA" id="ARBA00004474"/>
    </source>
</evidence>
<accession>B8CBK4</accession>
<dbReference type="InParanoid" id="B8CBK4"/>
<name>B8CBK4_THAPS</name>
<dbReference type="RefSeq" id="XP_002293407.1">
    <property type="nucleotide sequence ID" value="XM_002293371.1"/>
</dbReference>
<dbReference type="EMBL" id="CM000648">
    <property type="protein sequence ID" value="EED89143.1"/>
    <property type="molecule type" value="Genomic_DNA"/>
</dbReference>
<feature type="transmembrane region" description="Helical" evidence="3">
    <location>
        <begin position="241"/>
        <end position="263"/>
    </location>
</feature>
<keyword evidence="4" id="KW-0732">Signal</keyword>
<dbReference type="PANTHER" id="PTHR31906">
    <property type="entry name" value="PLASTID-LIPID-ASSOCIATED PROTEIN 4, CHLOROPLASTIC-RELATED"/>
    <property type="match status" value="1"/>
</dbReference>
<sequence>MVHRRPLLTTAAVLAPILSNAFSIPSLHRRNVQQSVNKLSLLSAPDSNNVNTPQSSNAQLKTELLNRIANLSTIKERDGDFSVDFGVKGGELDKKSRAPQKVNFYSISQDAGEAADSVMQMADNLSTVNPTEEATKYFGDKENGDASPLNGEWKLLFTTAADATFSKNSKRGAATAKNVVDAKRGRITNVIDFEPINGTEPLLKQLNVVIGAKPNGKSRVELRFRYAKAVLTRFFGWKRQWSLYIPVPAPFITRIIVFFSRIFRFGKKEKRVPPKAYFDVVYLDKDLRIHKTGEDNVFVQAKDSWEEARPYMS</sequence>
<dbReference type="Pfam" id="PF04755">
    <property type="entry name" value="PAP_fibrillin"/>
    <property type="match status" value="1"/>
</dbReference>
<dbReference type="eggNOG" id="ENOG502S2HM">
    <property type="taxonomic scope" value="Eukaryota"/>
</dbReference>
<dbReference type="PaxDb" id="35128-Thaps9524"/>
<dbReference type="Proteomes" id="UP000001449">
    <property type="component" value="Chromosome 13"/>
</dbReference>
<dbReference type="HOGENOM" id="CLU_077282_0_0_1"/>
<keyword evidence="7" id="KW-1185">Reference proteome</keyword>
<evidence type="ECO:0000256" key="3">
    <source>
        <dbReference type="SAM" id="Phobius"/>
    </source>
</evidence>
<evidence type="ECO:0000256" key="4">
    <source>
        <dbReference type="SAM" id="SignalP"/>
    </source>
</evidence>
<gene>
    <name evidence="6" type="ORF">THAPSDRAFT_9524</name>
</gene>
<dbReference type="KEGG" id="tps:THAPSDRAFT_9524"/>